<dbReference type="KEGG" id="xcu:J159_02270"/>
<dbReference type="KEGG" id="xcf:J172_02273"/>
<keyword evidence="2" id="KW-0560">Oxidoreductase</keyword>
<sequence>MYQSALARDDLPGTPSISPSPALAQCVREYLRLTPQLPNPGAGRTYARWQALSRLGAASLPLAKVLEAHYDAVSIFSEAGQPLPSNGDVWAVWAAGGPHDTVTYEASSSTVSGIKPWCSADLDVVTHALVTVRKGDRQPLAAVTLGRGCFELDASQWHGPGMLGIPTGNGHFASAPASLLGEPEFYLQRPGFWHGGAGIAACWYGAAAAIAEHVRRSLRVAGNPFAAAHLGAIDEQLTGARLMLQDLANAIDNAPTQSHQLAVIRLRSVMDRICRDVIERAALVLGPASLCCDAVHAQRCADLAAFIRQSHGEKDEQWLGEQLHAREVNPWLL</sequence>
<protein>
    <submittedName>
        <fullName evidence="2">Exported Acyl-CoA dehydrogenase</fullName>
        <ecNumber evidence="2">1.3.8.-</ecNumber>
    </submittedName>
</protein>
<reference evidence="2 3" key="1">
    <citation type="submission" date="2014-09" db="EMBL/GenBank/DDBJ databases">
        <authorList>
            <person name="Regsiter A."/>
        </authorList>
    </citation>
    <scope>NUCLEOTIDE SEQUENCE [LARGE SCALE GENOMIC DNA]</scope>
</reference>
<comment type="caution">
    <text evidence="2">The sequence shown here is derived from an EMBL/GenBank/DDBJ whole genome shotgun (WGS) entry which is preliminary data.</text>
</comment>
<dbReference type="KEGG" id="xcr:J163_02270"/>
<dbReference type="Proteomes" id="UP000052230">
    <property type="component" value="Unassembled WGS sequence"/>
</dbReference>
<dbReference type="KEGG" id="xcw:J162_02272"/>
<dbReference type="KEGG" id="xcm:J164_02270"/>
<dbReference type="AlphaFoldDB" id="A0A0U5FF27"/>
<dbReference type="KEGG" id="xcn:J169_02279"/>
<keyword evidence="3" id="KW-1185">Reference proteome</keyword>
<evidence type="ECO:0000313" key="2">
    <source>
        <dbReference type="EMBL" id="CEG16462.1"/>
    </source>
</evidence>
<feature type="region of interest" description="Disordered" evidence="1">
    <location>
        <begin position="1"/>
        <end position="20"/>
    </location>
</feature>
<evidence type="ECO:0000256" key="1">
    <source>
        <dbReference type="SAM" id="MobiDB-lite"/>
    </source>
</evidence>
<gene>
    <name evidence="2" type="ORF">XAC3562_410022</name>
</gene>
<organism evidence="2 3">
    <name type="scientific">Xanthomonas citri pv. citri</name>
    <dbReference type="NCBI Taxonomy" id="611301"/>
    <lineage>
        <taxon>Bacteria</taxon>
        <taxon>Pseudomonadati</taxon>
        <taxon>Pseudomonadota</taxon>
        <taxon>Gammaproteobacteria</taxon>
        <taxon>Lysobacterales</taxon>
        <taxon>Lysobacteraceae</taxon>
        <taxon>Xanthomonas</taxon>
    </lineage>
</organism>
<evidence type="ECO:0000313" key="3">
    <source>
        <dbReference type="Proteomes" id="UP000052230"/>
    </source>
</evidence>
<dbReference type="EC" id="1.3.8.-" evidence="2"/>
<name>A0A0U5FF27_XANCI</name>
<accession>A0A0U5FF27</accession>
<dbReference type="EMBL" id="CCXZ01000135">
    <property type="protein sequence ID" value="CEG16462.1"/>
    <property type="molecule type" value="Genomic_DNA"/>
</dbReference>
<proteinExistence type="predicted"/>
<dbReference type="GO" id="GO:0016627">
    <property type="term" value="F:oxidoreductase activity, acting on the CH-CH group of donors"/>
    <property type="evidence" value="ECO:0007669"/>
    <property type="project" value="InterPro"/>
</dbReference>